<evidence type="ECO:0000313" key="7">
    <source>
        <dbReference type="EMBL" id="CBX31116.1"/>
    </source>
</evidence>
<dbReference type="GO" id="GO:0016757">
    <property type="term" value="F:glycosyltransferase activity"/>
    <property type="evidence" value="ECO:0007669"/>
    <property type="project" value="UniProtKB-KW"/>
</dbReference>
<dbReference type="InterPro" id="IPR050256">
    <property type="entry name" value="Glycosyltransferase_2"/>
</dbReference>
<sequence length="416" mass="47472">MNASRFSSALREHARETIESLGSVDIVVGVPCYQSAAFLTHVLKTIAKGIEMHYPDSKSLIMVSDGGSTDDTREIARRTEINSFNIEKLVTIYRGLPGKGSGLRAVFEAANFLKAKAIAVFDSDLKSINPSWIKSMLQPVFQGYDFVTPHYRRYKLDGTITNTIAYNLTRALFGLKIRQPIGGDFGISPSLAKHYLDQDVWETDVAKFGIDIYMTTTAIINGYKICQSRLGPKIHGHKDPAGDLGPMFRQVVGTIFTLMDTYESFWKEVKESHEVPILGEVVLEEPPSFEIDRESLVEYFRLGFGNFESIWRNILEERDLEVYKTLVKSNGNDDFRLPIESWVRTVYRYAAAYQVTPRQRMKIFDTMIPLYYARVASMINELQEKNQKECEKHFDEDAIVFEKMKGYLLNIWKKGA</sequence>
<protein>
    <recommendedName>
        <fullName evidence="6">Glycosyltransferase 2-like domain-containing protein</fullName>
    </recommendedName>
</protein>
<proteinExistence type="inferred from homology"/>
<dbReference type="PANTHER" id="PTHR48090">
    <property type="entry name" value="UNDECAPRENYL-PHOSPHATE 4-DEOXY-4-FORMAMIDO-L-ARABINOSE TRANSFERASE-RELATED"/>
    <property type="match status" value="1"/>
</dbReference>
<dbReference type="Pfam" id="PF00535">
    <property type="entry name" value="Glycos_transf_2"/>
    <property type="match status" value="1"/>
</dbReference>
<comment type="cofactor">
    <cofactor evidence="1">
        <name>Mg(2+)</name>
        <dbReference type="ChEBI" id="CHEBI:18420"/>
    </cofactor>
</comment>
<dbReference type="InterPro" id="IPR029044">
    <property type="entry name" value="Nucleotide-diphossugar_trans"/>
</dbReference>
<reference evidence="7" key="1">
    <citation type="journal article" date="2011" name="Environ. Microbiol.">
        <title>Genomic insights into the metabolic potential of the polycyclic aromatic hydrocarbon degrading sulfate-reducing Deltaproteobacterium N47.</title>
        <authorList>
            <person name="Bergmann F."/>
            <person name="Selesi D."/>
            <person name="Weinmaier T."/>
            <person name="Tischler P."/>
            <person name="Rattei T."/>
            <person name="Meckenstock R.U."/>
        </authorList>
    </citation>
    <scope>NUCLEOTIDE SEQUENCE</scope>
</reference>
<keyword evidence="4" id="KW-0808">Transferase</keyword>
<accession>E1YLY3</accession>
<keyword evidence="5" id="KW-0460">Magnesium</keyword>
<organism evidence="7">
    <name type="scientific">uncultured Desulfobacterium sp</name>
    <dbReference type="NCBI Taxonomy" id="201089"/>
    <lineage>
        <taxon>Bacteria</taxon>
        <taxon>Pseudomonadati</taxon>
        <taxon>Thermodesulfobacteriota</taxon>
        <taxon>Desulfobacteria</taxon>
        <taxon>Desulfobacterales</taxon>
        <taxon>Desulfobacteriaceae</taxon>
        <taxon>Desulfobacterium</taxon>
        <taxon>environmental samples</taxon>
    </lineage>
</organism>
<evidence type="ECO:0000256" key="4">
    <source>
        <dbReference type="ARBA" id="ARBA00022679"/>
    </source>
</evidence>
<comment type="similarity">
    <text evidence="2">Belongs to the glycosyltransferase 2 family.</text>
</comment>
<gene>
    <name evidence="7" type="ORF">N47_E46280</name>
</gene>
<evidence type="ECO:0000256" key="1">
    <source>
        <dbReference type="ARBA" id="ARBA00001946"/>
    </source>
</evidence>
<dbReference type="CAZy" id="GT81">
    <property type="family name" value="Glycosyltransferase Family 81"/>
</dbReference>
<dbReference type="EMBL" id="FR695877">
    <property type="protein sequence ID" value="CBX31116.1"/>
    <property type="molecule type" value="Genomic_DNA"/>
</dbReference>
<evidence type="ECO:0000256" key="2">
    <source>
        <dbReference type="ARBA" id="ARBA00006739"/>
    </source>
</evidence>
<feature type="domain" description="Glycosyltransferase 2-like" evidence="6">
    <location>
        <begin position="28"/>
        <end position="160"/>
    </location>
</feature>
<name>E1YLY3_9BACT</name>
<dbReference type="Gene3D" id="3.90.550.10">
    <property type="entry name" value="Spore Coat Polysaccharide Biosynthesis Protein SpsA, Chain A"/>
    <property type="match status" value="1"/>
</dbReference>
<dbReference type="PANTHER" id="PTHR48090:SF10">
    <property type="entry name" value="GLUCOSYL-3-PHOSPHOGLYCERATE SYNTHASE"/>
    <property type="match status" value="1"/>
</dbReference>
<dbReference type="AlphaFoldDB" id="E1YLY3"/>
<keyword evidence="3" id="KW-0328">Glycosyltransferase</keyword>
<dbReference type="SUPFAM" id="SSF53448">
    <property type="entry name" value="Nucleotide-diphospho-sugar transferases"/>
    <property type="match status" value="1"/>
</dbReference>
<dbReference type="InterPro" id="IPR001173">
    <property type="entry name" value="Glyco_trans_2-like"/>
</dbReference>
<evidence type="ECO:0000256" key="3">
    <source>
        <dbReference type="ARBA" id="ARBA00022676"/>
    </source>
</evidence>
<evidence type="ECO:0000259" key="6">
    <source>
        <dbReference type="Pfam" id="PF00535"/>
    </source>
</evidence>
<evidence type="ECO:0000256" key="5">
    <source>
        <dbReference type="ARBA" id="ARBA00022842"/>
    </source>
</evidence>